<reference evidence="3" key="1">
    <citation type="submission" date="2021-02" db="EMBL/GenBank/DDBJ databases">
        <authorList>
            <person name="Nowell W R."/>
        </authorList>
    </citation>
    <scope>NUCLEOTIDE SEQUENCE</scope>
</reference>
<protein>
    <recommendedName>
        <fullName evidence="2">Replication protein A OB domain-containing protein</fullName>
    </recommendedName>
</protein>
<name>A0A821WI72_9BILA</name>
<dbReference type="Proteomes" id="UP000663838">
    <property type="component" value="Unassembled WGS sequence"/>
</dbReference>
<dbReference type="AlphaFoldDB" id="A0A821WI72"/>
<dbReference type="Pfam" id="PF16900">
    <property type="entry name" value="REPA_OB_2"/>
    <property type="match status" value="1"/>
</dbReference>
<proteinExistence type="predicted"/>
<evidence type="ECO:0000259" key="2">
    <source>
        <dbReference type="Pfam" id="PF16900"/>
    </source>
</evidence>
<dbReference type="SUPFAM" id="SSF50249">
    <property type="entry name" value="Nucleic acid-binding proteins"/>
    <property type="match status" value="2"/>
</dbReference>
<dbReference type="InterPro" id="IPR031657">
    <property type="entry name" value="REPA_OB_2"/>
</dbReference>
<dbReference type="Gene3D" id="2.40.50.140">
    <property type="entry name" value="Nucleic acid-binding proteins"/>
    <property type="match status" value="1"/>
</dbReference>
<accession>A0A821WI72</accession>
<evidence type="ECO:0000256" key="1">
    <source>
        <dbReference type="ARBA" id="ARBA00023125"/>
    </source>
</evidence>
<dbReference type="GO" id="GO:0003677">
    <property type="term" value="F:DNA binding"/>
    <property type="evidence" value="ECO:0007669"/>
    <property type="project" value="UniProtKB-KW"/>
</dbReference>
<evidence type="ECO:0000313" key="4">
    <source>
        <dbReference type="Proteomes" id="UP000663838"/>
    </source>
</evidence>
<keyword evidence="1" id="KW-0238">DNA-binding</keyword>
<organism evidence="3 4">
    <name type="scientific">Rotaria socialis</name>
    <dbReference type="NCBI Taxonomy" id="392032"/>
    <lineage>
        <taxon>Eukaryota</taxon>
        <taxon>Metazoa</taxon>
        <taxon>Spiralia</taxon>
        <taxon>Gnathifera</taxon>
        <taxon>Rotifera</taxon>
        <taxon>Eurotatoria</taxon>
        <taxon>Bdelloidea</taxon>
        <taxon>Philodinida</taxon>
        <taxon>Philodinidae</taxon>
        <taxon>Rotaria</taxon>
    </lineage>
</organism>
<dbReference type="InterPro" id="IPR012340">
    <property type="entry name" value="NA-bd_OB-fold"/>
</dbReference>
<comment type="caution">
    <text evidence="3">The sequence shown here is derived from an EMBL/GenBank/DDBJ whole genome shotgun (WGS) entry which is preliminary data.</text>
</comment>
<evidence type="ECO:0000313" key="3">
    <source>
        <dbReference type="EMBL" id="CAF4927560.1"/>
    </source>
</evidence>
<dbReference type="EMBL" id="CAJOBS010008172">
    <property type="protein sequence ID" value="CAF4927560.1"/>
    <property type="molecule type" value="Genomic_DNA"/>
</dbReference>
<feature type="domain" description="Replication protein A OB" evidence="2">
    <location>
        <begin position="117"/>
        <end position="202"/>
    </location>
</feature>
<gene>
    <name evidence="3" type="ORF">TOA249_LOCUS32539</name>
</gene>
<sequence length="285" mass="32832">MRKESTIDDYFIDDINLSQRIRDLNENLSKFCIRCKIIYISPIRFFGTNNKVFDVIVCDSDDEIKTIIIENGRIQKSNENYRTAYSLFEIRLVSNTNVQMYNSNIFKPNIKITKKTIHDISQLVNGSNVDTEGEIINDNGVSTTTSETNGSTFQRRTIKIQDETGKINVTIWNKKNEEIPDNIINQHIRIRNGKVNVYNVMSNQKCRSIMHDCTKLTPNSDIFPDEMKVIMENIFSLKKVPLMHLMVIILSGVAHWSSRTVLNIDIDWDIPLIFYGVIIGYPGIA</sequence>